<name>L1ILN1_GUITC</name>
<dbReference type="RefSeq" id="XP_005823690.1">
    <property type="nucleotide sequence ID" value="XM_005823633.1"/>
</dbReference>
<gene>
    <name evidence="1" type="ORF">GUITHDRAFT_117139</name>
</gene>
<protein>
    <submittedName>
        <fullName evidence="1 2">Uncharacterized protein</fullName>
    </submittedName>
</protein>
<reference evidence="2" key="3">
    <citation type="submission" date="2016-03" db="UniProtKB">
        <authorList>
            <consortium name="EnsemblProtists"/>
        </authorList>
    </citation>
    <scope>IDENTIFICATION</scope>
</reference>
<dbReference type="PaxDb" id="55529-EKX36710"/>
<reference evidence="1 3" key="1">
    <citation type="journal article" date="2012" name="Nature">
        <title>Algal genomes reveal evolutionary mosaicism and the fate of nucleomorphs.</title>
        <authorList>
            <consortium name="DOE Joint Genome Institute"/>
            <person name="Curtis B.A."/>
            <person name="Tanifuji G."/>
            <person name="Burki F."/>
            <person name="Gruber A."/>
            <person name="Irimia M."/>
            <person name="Maruyama S."/>
            <person name="Arias M.C."/>
            <person name="Ball S.G."/>
            <person name="Gile G.H."/>
            <person name="Hirakawa Y."/>
            <person name="Hopkins J.F."/>
            <person name="Kuo A."/>
            <person name="Rensing S.A."/>
            <person name="Schmutz J."/>
            <person name="Symeonidi A."/>
            <person name="Elias M."/>
            <person name="Eveleigh R.J."/>
            <person name="Herman E.K."/>
            <person name="Klute M.J."/>
            <person name="Nakayama T."/>
            <person name="Obornik M."/>
            <person name="Reyes-Prieto A."/>
            <person name="Armbrust E.V."/>
            <person name="Aves S.J."/>
            <person name="Beiko R.G."/>
            <person name="Coutinho P."/>
            <person name="Dacks J.B."/>
            <person name="Durnford D.G."/>
            <person name="Fast N.M."/>
            <person name="Green B.R."/>
            <person name="Grisdale C.J."/>
            <person name="Hempel F."/>
            <person name="Henrissat B."/>
            <person name="Hoppner M.P."/>
            <person name="Ishida K."/>
            <person name="Kim E."/>
            <person name="Koreny L."/>
            <person name="Kroth P.G."/>
            <person name="Liu Y."/>
            <person name="Malik S.B."/>
            <person name="Maier U.G."/>
            <person name="McRose D."/>
            <person name="Mock T."/>
            <person name="Neilson J.A."/>
            <person name="Onodera N.T."/>
            <person name="Poole A.M."/>
            <person name="Pritham E.J."/>
            <person name="Richards T.A."/>
            <person name="Rocap G."/>
            <person name="Roy S.W."/>
            <person name="Sarai C."/>
            <person name="Schaack S."/>
            <person name="Shirato S."/>
            <person name="Slamovits C.H."/>
            <person name="Spencer D.F."/>
            <person name="Suzuki S."/>
            <person name="Worden A.Z."/>
            <person name="Zauner S."/>
            <person name="Barry K."/>
            <person name="Bell C."/>
            <person name="Bharti A.K."/>
            <person name="Crow J.A."/>
            <person name="Grimwood J."/>
            <person name="Kramer R."/>
            <person name="Lindquist E."/>
            <person name="Lucas S."/>
            <person name="Salamov A."/>
            <person name="McFadden G.I."/>
            <person name="Lane C.E."/>
            <person name="Keeling P.J."/>
            <person name="Gray M.W."/>
            <person name="Grigoriev I.V."/>
            <person name="Archibald J.M."/>
        </authorList>
    </citation>
    <scope>NUCLEOTIDE SEQUENCE</scope>
    <source>
        <strain evidence="1 3">CCMP2712</strain>
    </source>
</reference>
<sequence>MPRLAEVEFEVDLWCYEVMPTEEEIKAWALENPPLEEPEMEITSTLYDCDDEDVETILRHLQKAVQMGQLNYEWHTFGFEILMQVNPREFNLEGKRMILRHNAKHVFQREIQSGKCMMNLLRELENEGKQKGNKHICGFRWVAERTKIEEDFTVKSFVEDNLARLLLNMSRVIQEQVETHILAHPRLHPTNTDIEMLDAPRPQELPIVKGNTSATHWPLILHSSPDRNIDGGQEWMQFLRMCQEIASTLGVSHQEAVYHNCIKIEMTRHQIPHISHYHCMQKMPGGNLTKIGECDLFVELRSGAFLVELKVCASWRRFENQVKKYINACYSVNQRLQGAAILNFHPKGYIECIMFDVNCRHTPSGSS</sequence>
<evidence type="ECO:0000313" key="3">
    <source>
        <dbReference type="Proteomes" id="UP000011087"/>
    </source>
</evidence>
<dbReference type="InterPro" id="IPR026350">
    <property type="entry name" value="GxxExxY"/>
</dbReference>
<dbReference type="KEGG" id="gtt:GUITHDRAFT_117139"/>
<proteinExistence type="predicted"/>
<dbReference type="EnsemblProtists" id="EKX36710">
    <property type="protein sequence ID" value="EKX36710"/>
    <property type="gene ID" value="GUITHDRAFT_117139"/>
</dbReference>
<dbReference type="Pfam" id="PF13366">
    <property type="entry name" value="PDDEXK_3"/>
    <property type="match status" value="1"/>
</dbReference>
<dbReference type="Proteomes" id="UP000011087">
    <property type="component" value="Unassembled WGS sequence"/>
</dbReference>
<dbReference type="EMBL" id="JH993069">
    <property type="protein sequence ID" value="EKX36710.1"/>
    <property type="molecule type" value="Genomic_DNA"/>
</dbReference>
<dbReference type="AlphaFoldDB" id="L1ILN1"/>
<dbReference type="GeneID" id="17293445"/>
<dbReference type="HOGENOM" id="CLU_755326_0_0_1"/>
<evidence type="ECO:0000313" key="2">
    <source>
        <dbReference type="EnsemblProtists" id="EKX36710"/>
    </source>
</evidence>
<organism evidence="1">
    <name type="scientific">Guillardia theta (strain CCMP2712)</name>
    <name type="common">Cryptophyte</name>
    <dbReference type="NCBI Taxonomy" id="905079"/>
    <lineage>
        <taxon>Eukaryota</taxon>
        <taxon>Cryptophyceae</taxon>
        <taxon>Pyrenomonadales</taxon>
        <taxon>Geminigeraceae</taxon>
        <taxon>Guillardia</taxon>
    </lineage>
</organism>
<keyword evidence="3" id="KW-1185">Reference proteome</keyword>
<reference evidence="3" key="2">
    <citation type="submission" date="2012-11" db="EMBL/GenBank/DDBJ databases">
        <authorList>
            <person name="Kuo A."/>
            <person name="Curtis B.A."/>
            <person name="Tanifuji G."/>
            <person name="Burki F."/>
            <person name="Gruber A."/>
            <person name="Irimia M."/>
            <person name="Maruyama S."/>
            <person name="Arias M.C."/>
            <person name="Ball S.G."/>
            <person name="Gile G.H."/>
            <person name="Hirakawa Y."/>
            <person name="Hopkins J.F."/>
            <person name="Rensing S.A."/>
            <person name="Schmutz J."/>
            <person name="Symeonidi A."/>
            <person name="Elias M."/>
            <person name="Eveleigh R.J."/>
            <person name="Herman E.K."/>
            <person name="Klute M.J."/>
            <person name="Nakayama T."/>
            <person name="Obornik M."/>
            <person name="Reyes-Prieto A."/>
            <person name="Armbrust E.V."/>
            <person name="Aves S.J."/>
            <person name="Beiko R.G."/>
            <person name="Coutinho P."/>
            <person name="Dacks J.B."/>
            <person name="Durnford D.G."/>
            <person name="Fast N.M."/>
            <person name="Green B.R."/>
            <person name="Grisdale C."/>
            <person name="Hempe F."/>
            <person name="Henrissat B."/>
            <person name="Hoppner M.P."/>
            <person name="Ishida K.-I."/>
            <person name="Kim E."/>
            <person name="Koreny L."/>
            <person name="Kroth P.G."/>
            <person name="Liu Y."/>
            <person name="Malik S.-B."/>
            <person name="Maier U.G."/>
            <person name="McRose D."/>
            <person name="Mock T."/>
            <person name="Neilson J.A."/>
            <person name="Onodera N.T."/>
            <person name="Poole A.M."/>
            <person name="Pritham E.J."/>
            <person name="Richards T.A."/>
            <person name="Rocap G."/>
            <person name="Roy S.W."/>
            <person name="Sarai C."/>
            <person name="Schaack S."/>
            <person name="Shirato S."/>
            <person name="Slamovits C.H."/>
            <person name="Spencer D.F."/>
            <person name="Suzuki S."/>
            <person name="Worden A.Z."/>
            <person name="Zauner S."/>
            <person name="Barry K."/>
            <person name="Bell C."/>
            <person name="Bharti A.K."/>
            <person name="Crow J.A."/>
            <person name="Grimwood J."/>
            <person name="Kramer R."/>
            <person name="Lindquist E."/>
            <person name="Lucas S."/>
            <person name="Salamov A."/>
            <person name="McFadden G.I."/>
            <person name="Lane C.E."/>
            <person name="Keeling P.J."/>
            <person name="Gray M.W."/>
            <person name="Grigoriev I.V."/>
            <person name="Archibald J.M."/>
        </authorList>
    </citation>
    <scope>NUCLEOTIDE SEQUENCE</scope>
    <source>
        <strain evidence="3">CCMP2712</strain>
    </source>
</reference>
<accession>L1ILN1</accession>
<evidence type="ECO:0000313" key="1">
    <source>
        <dbReference type="EMBL" id="EKX36710.1"/>
    </source>
</evidence>